<dbReference type="Proteomes" id="UP000823771">
    <property type="component" value="Unassembled WGS sequence"/>
</dbReference>
<organism evidence="3 4">
    <name type="scientific">Candidatus Cryptobacteroides excrementipullorum</name>
    <dbReference type="NCBI Taxonomy" id="2840761"/>
    <lineage>
        <taxon>Bacteria</taxon>
        <taxon>Pseudomonadati</taxon>
        <taxon>Bacteroidota</taxon>
        <taxon>Bacteroidia</taxon>
        <taxon>Bacteroidales</taxon>
        <taxon>Candidatus Cryptobacteroides</taxon>
    </lineage>
</organism>
<dbReference type="GO" id="GO:0016787">
    <property type="term" value="F:hydrolase activity"/>
    <property type="evidence" value="ECO:0007669"/>
    <property type="project" value="UniProtKB-KW"/>
</dbReference>
<evidence type="ECO:0000259" key="2">
    <source>
        <dbReference type="Pfam" id="PF00561"/>
    </source>
</evidence>
<evidence type="ECO:0000313" key="3">
    <source>
        <dbReference type="EMBL" id="MBO8479305.1"/>
    </source>
</evidence>
<proteinExistence type="predicted"/>
<dbReference type="PANTHER" id="PTHR43798">
    <property type="entry name" value="MONOACYLGLYCEROL LIPASE"/>
    <property type="match status" value="1"/>
</dbReference>
<name>A0A9D9IWB8_9BACT</name>
<dbReference type="EMBL" id="JADILZ010000103">
    <property type="protein sequence ID" value="MBO8479305.1"/>
    <property type="molecule type" value="Genomic_DNA"/>
</dbReference>
<reference evidence="3" key="2">
    <citation type="journal article" date="2021" name="PeerJ">
        <title>Extensive microbial diversity within the chicken gut microbiome revealed by metagenomics and culture.</title>
        <authorList>
            <person name="Gilroy R."/>
            <person name="Ravi A."/>
            <person name="Getino M."/>
            <person name="Pursley I."/>
            <person name="Horton D.L."/>
            <person name="Alikhan N.F."/>
            <person name="Baker D."/>
            <person name="Gharbi K."/>
            <person name="Hall N."/>
            <person name="Watson M."/>
            <person name="Adriaenssens E.M."/>
            <person name="Foster-Nyarko E."/>
            <person name="Jarju S."/>
            <person name="Secka A."/>
            <person name="Antonio M."/>
            <person name="Oren A."/>
            <person name="Chaudhuri R.R."/>
            <person name="La Ragione R."/>
            <person name="Hildebrand F."/>
            <person name="Pallen M.J."/>
        </authorList>
    </citation>
    <scope>NUCLEOTIDE SEQUENCE</scope>
    <source>
        <strain evidence="3">2478</strain>
    </source>
</reference>
<dbReference type="PANTHER" id="PTHR43798:SF31">
    <property type="entry name" value="AB HYDROLASE SUPERFAMILY PROTEIN YCLE"/>
    <property type="match status" value="1"/>
</dbReference>
<dbReference type="Pfam" id="PF00561">
    <property type="entry name" value="Abhydrolase_1"/>
    <property type="match status" value="1"/>
</dbReference>
<dbReference type="GO" id="GO:0016020">
    <property type="term" value="C:membrane"/>
    <property type="evidence" value="ECO:0007669"/>
    <property type="project" value="TreeGrafter"/>
</dbReference>
<protein>
    <submittedName>
        <fullName evidence="3">Alpha/beta hydrolase</fullName>
    </submittedName>
</protein>
<evidence type="ECO:0000256" key="1">
    <source>
        <dbReference type="ARBA" id="ARBA00022801"/>
    </source>
</evidence>
<reference evidence="3" key="1">
    <citation type="submission" date="2020-10" db="EMBL/GenBank/DDBJ databases">
        <authorList>
            <person name="Gilroy R."/>
        </authorList>
    </citation>
    <scope>NUCLEOTIDE SEQUENCE</scope>
    <source>
        <strain evidence="3">2478</strain>
    </source>
</reference>
<evidence type="ECO:0000313" key="4">
    <source>
        <dbReference type="Proteomes" id="UP000823771"/>
    </source>
</evidence>
<feature type="domain" description="AB hydrolase-1" evidence="2">
    <location>
        <begin position="38"/>
        <end position="171"/>
    </location>
</feature>
<dbReference type="SUPFAM" id="SSF53474">
    <property type="entry name" value="alpha/beta-Hydrolases"/>
    <property type="match status" value="1"/>
</dbReference>
<keyword evidence="1 3" id="KW-0378">Hydrolase</keyword>
<comment type="caution">
    <text evidence="3">The sequence shown here is derived from an EMBL/GenBank/DDBJ whole genome shotgun (WGS) entry which is preliminary data.</text>
</comment>
<gene>
    <name evidence="3" type="ORF">IAB80_10525</name>
</gene>
<dbReference type="InterPro" id="IPR000073">
    <property type="entry name" value="AB_hydrolase_1"/>
</dbReference>
<dbReference type="AlphaFoldDB" id="A0A9D9IWB8"/>
<dbReference type="InterPro" id="IPR029058">
    <property type="entry name" value="AB_hydrolase_fold"/>
</dbReference>
<sequence>MKNLICKVGLLCVVLLGIIDTGFAQSFSVQRVGNGKQAIILIPGFACSGEVWEQTVDSLQNNYSCYILTMPGFAGIPPEKNPSFDSWAKQIIGFIQKENIKNPILIGHSMGGGLALYIASSQPNLVKGIVVVDALPCLAALYNPDFQSKKIAPEEFNEFESQMRKIDEEQFYRQAYISATSLTSDSLRYDNLVKWSLSSDRTTYAHMYYEYSNIDLRPIIPSISVSTLVLLEYPFKKIAPMIEQQFGNLPNIRLEYANKGLHFIMFDDWEWYIQQIMDFLNDRP</sequence>
<dbReference type="Gene3D" id="3.40.50.1820">
    <property type="entry name" value="alpha/beta hydrolase"/>
    <property type="match status" value="1"/>
</dbReference>
<accession>A0A9D9IWB8</accession>
<dbReference type="InterPro" id="IPR050266">
    <property type="entry name" value="AB_hydrolase_sf"/>
</dbReference>